<accession>A0A6C0F5F9</accession>
<reference evidence="1" key="1">
    <citation type="journal article" date="2020" name="Nature">
        <title>Giant virus diversity and host interactions through global metagenomics.</title>
        <authorList>
            <person name="Schulz F."/>
            <person name="Roux S."/>
            <person name="Paez-Espino D."/>
            <person name="Jungbluth S."/>
            <person name="Walsh D.A."/>
            <person name="Denef V.J."/>
            <person name="McMahon K.D."/>
            <person name="Konstantinidis K.T."/>
            <person name="Eloe-Fadrosh E.A."/>
            <person name="Kyrpides N.C."/>
            <person name="Woyke T."/>
        </authorList>
    </citation>
    <scope>NUCLEOTIDE SEQUENCE</scope>
    <source>
        <strain evidence="1">GVMAG-S-ERX555967-130</strain>
    </source>
</reference>
<sequence length="168" mass="19378">MQTHTQEIETTIHIPVDKVKTTKLNEQICQSLKDSEEGYCGKYGYAIPQTIRLLSRSLPKIVSIDTRSFLEYIVRYAVDTIYPCKGDIFECKIESETKMGLMGYLDYKIHEDEPCLKNSPILFVIPQQMLDDVDESLRKPGTSLKVEILQRRIKYRSKQIQAVSKISV</sequence>
<proteinExistence type="predicted"/>
<dbReference type="EMBL" id="MN738786">
    <property type="protein sequence ID" value="QHT36858.1"/>
    <property type="molecule type" value="Genomic_DNA"/>
</dbReference>
<evidence type="ECO:0000313" key="1">
    <source>
        <dbReference type="EMBL" id="QHT36858.1"/>
    </source>
</evidence>
<name>A0A6C0F5F9_9ZZZZ</name>
<dbReference type="AlphaFoldDB" id="A0A6C0F5F9"/>
<organism evidence="1">
    <name type="scientific">viral metagenome</name>
    <dbReference type="NCBI Taxonomy" id="1070528"/>
    <lineage>
        <taxon>unclassified sequences</taxon>
        <taxon>metagenomes</taxon>
        <taxon>organismal metagenomes</taxon>
    </lineage>
</organism>
<evidence type="ECO:0008006" key="2">
    <source>
        <dbReference type="Google" id="ProtNLM"/>
    </source>
</evidence>
<protein>
    <recommendedName>
        <fullName evidence="2">S1 motif domain-containing protein</fullName>
    </recommendedName>
</protein>